<dbReference type="InterPro" id="IPR008813">
    <property type="entry name" value="Plasmid_replication_RepL"/>
</dbReference>
<organism evidence="2 3">
    <name type="scientific">Paenibacillus peoriae</name>
    <dbReference type="NCBI Taxonomy" id="59893"/>
    <lineage>
        <taxon>Bacteria</taxon>
        <taxon>Bacillati</taxon>
        <taxon>Bacillota</taxon>
        <taxon>Bacilli</taxon>
        <taxon>Bacillales</taxon>
        <taxon>Paenibacillaceae</taxon>
        <taxon>Paenibacillus</taxon>
    </lineage>
</organism>
<dbReference type="Pfam" id="PF05732">
    <property type="entry name" value="RepL"/>
    <property type="match status" value="1"/>
</dbReference>
<keyword evidence="3" id="KW-1185">Reference proteome</keyword>
<evidence type="ECO:0000313" key="2">
    <source>
        <dbReference type="EMBL" id="MDR6781436.1"/>
    </source>
</evidence>
<gene>
    <name evidence="2" type="ORF">J2W98_005756</name>
</gene>
<dbReference type="InterPro" id="IPR036390">
    <property type="entry name" value="WH_DNA-bd_sf"/>
</dbReference>
<dbReference type="RefSeq" id="WP_081326391.1">
    <property type="nucleotide sequence ID" value="NZ_JAVDUG010000019.1"/>
</dbReference>
<dbReference type="Proteomes" id="UP001266807">
    <property type="component" value="Unassembled WGS sequence"/>
</dbReference>
<accession>A0ABU1QP67</accession>
<name>A0ABU1QP67_9BACL</name>
<evidence type="ECO:0000259" key="1">
    <source>
        <dbReference type="Pfam" id="PF05732"/>
    </source>
</evidence>
<dbReference type="EMBL" id="JAVDUG010000019">
    <property type="protein sequence ID" value="MDR6781436.1"/>
    <property type="molecule type" value="Genomic_DNA"/>
</dbReference>
<sequence>MPKRESKSPILIKDKSKWQNLSTGEIIEATEIIERTPKKAAILSAIMKLVVSSGNKKMKVVNYILENMEKSTCVLIITTRELAERSGVSYQTVIDTLKILEYYNVIERKTGVIMVNCDLLRDNDEHNGKYLLVKFQES</sequence>
<proteinExistence type="predicted"/>
<feature type="domain" description="Plasmid replication protein RepL" evidence="1">
    <location>
        <begin position="15"/>
        <end position="137"/>
    </location>
</feature>
<evidence type="ECO:0000313" key="3">
    <source>
        <dbReference type="Proteomes" id="UP001266807"/>
    </source>
</evidence>
<dbReference type="InterPro" id="IPR036388">
    <property type="entry name" value="WH-like_DNA-bd_sf"/>
</dbReference>
<dbReference type="Gene3D" id="1.10.10.10">
    <property type="entry name" value="Winged helix-like DNA-binding domain superfamily/Winged helix DNA-binding domain"/>
    <property type="match status" value="1"/>
</dbReference>
<dbReference type="SUPFAM" id="SSF46785">
    <property type="entry name" value="Winged helix' DNA-binding domain"/>
    <property type="match status" value="1"/>
</dbReference>
<reference evidence="2 3" key="1">
    <citation type="submission" date="2023-07" db="EMBL/GenBank/DDBJ databases">
        <title>Sorghum-associated microbial communities from plants grown in Nebraska, USA.</title>
        <authorList>
            <person name="Schachtman D."/>
        </authorList>
    </citation>
    <scope>NUCLEOTIDE SEQUENCE [LARGE SCALE GENOMIC DNA]</scope>
    <source>
        <strain evidence="2 3">BE143</strain>
    </source>
</reference>
<protein>
    <recommendedName>
        <fullName evidence="1">Plasmid replication protein RepL domain-containing protein</fullName>
    </recommendedName>
</protein>
<comment type="caution">
    <text evidence="2">The sequence shown here is derived from an EMBL/GenBank/DDBJ whole genome shotgun (WGS) entry which is preliminary data.</text>
</comment>